<dbReference type="GO" id="GO:0030956">
    <property type="term" value="C:glutamyl-tRNA(Gln) amidotransferase complex"/>
    <property type="evidence" value="ECO:0007669"/>
    <property type="project" value="UniProtKB-UniRule"/>
</dbReference>
<keyword evidence="5" id="KW-0496">Mitochondrion</keyword>
<dbReference type="STRING" id="34508.A0A4U5MFJ7"/>
<dbReference type="OrthoDB" id="1722066at2759"/>
<dbReference type="EMBL" id="AZBU02000008">
    <property type="protein sequence ID" value="TKR67912.1"/>
    <property type="molecule type" value="Genomic_DNA"/>
</dbReference>
<keyword evidence="4 5" id="KW-0648">Protein biosynthesis</keyword>
<keyword evidence="1 5" id="KW-0436">Ligase</keyword>
<comment type="similarity">
    <text evidence="5">Belongs to the GatB/GatE family. GatB subfamily.</text>
</comment>
<keyword evidence="2 5" id="KW-0547">Nucleotide-binding</keyword>
<dbReference type="PANTHER" id="PTHR11659:SF0">
    <property type="entry name" value="GLUTAMYL-TRNA(GLN) AMIDOTRANSFERASE SUBUNIT B, MITOCHONDRIAL"/>
    <property type="match status" value="1"/>
</dbReference>
<evidence type="ECO:0000256" key="2">
    <source>
        <dbReference type="ARBA" id="ARBA00022741"/>
    </source>
</evidence>
<dbReference type="HAMAP" id="MF_00121">
    <property type="entry name" value="GatB"/>
    <property type="match status" value="1"/>
</dbReference>
<organism evidence="7 8">
    <name type="scientific">Steinernema carpocapsae</name>
    <name type="common">Entomopathogenic nematode</name>
    <dbReference type="NCBI Taxonomy" id="34508"/>
    <lineage>
        <taxon>Eukaryota</taxon>
        <taxon>Metazoa</taxon>
        <taxon>Ecdysozoa</taxon>
        <taxon>Nematoda</taxon>
        <taxon>Chromadorea</taxon>
        <taxon>Rhabditida</taxon>
        <taxon>Tylenchina</taxon>
        <taxon>Panagrolaimomorpha</taxon>
        <taxon>Strongyloidoidea</taxon>
        <taxon>Steinernematidae</taxon>
        <taxon>Steinernema</taxon>
    </lineage>
</organism>
<dbReference type="NCBIfam" id="NF004012">
    <property type="entry name" value="PRK05477.1-2"/>
    <property type="match status" value="1"/>
</dbReference>
<dbReference type="GO" id="GO:0070681">
    <property type="term" value="P:glutaminyl-tRNAGln biosynthesis via transamidation"/>
    <property type="evidence" value="ECO:0007669"/>
    <property type="project" value="UniProtKB-UniRule"/>
</dbReference>
<dbReference type="GO" id="GO:0032543">
    <property type="term" value="P:mitochondrial translation"/>
    <property type="evidence" value="ECO:0007669"/>
    <property type="project" value="UniProtKB-UniRule"/>
</dbReference>
<comment type="caution">
    <text evidence="7">The sequence shown here is derived from an EMBL/GenBank/DDBJ whole genome shotgun (WGS) entry which is preliminary data.</text>
</comment>
<evidence type="ECO:0000256" key="1">
    <source>
        <dbReference type="ARBA" id="ARBA00022598"/>
    </source>
</evidence>
<dbReference type="InterPro" id="IPR004413">
    <property type="entry name" value="GatB"/>
</dbReference>
<protein>
    <recommendedName>
        <fullName evidence="5">Glutamyl-tRNA(Gln) amidotransferase subunit B, mitochondrial</fullName>
        <shortName evidence="5">Glu-AdT subunit B</shortName>
        <ecNumber evidence="5">6.3.5.-</ecNumber>
    </recommendedName>
</protein>
<gene>
    <name evidence="7" type="ORF">L596_023986</name>
</gene>
<reference evidence="7 8" key="1">
    <citation type="journal article" date="2015" name="Genome Biol.">
        <title>Comparative genomics of Steinernema reveals deeply conserved gene regulatory networks.</title>
        <authorList>
            <person name="Dillman A.R."/>
            <person name="Macchietto M."/>
            <person name="Porter C.F."/>
            <person name="Rogers A."/>
            <person name="Williams B."/>
            <person name="Antoshechkin I."/>
            <person name="Lee M.M."/>
            <person name="Goodwin Z."/>
            <person name="Lu X."/>
            <person name="Lewis E.E."/>
            <person name="Goodrich-Blair H."/>
            <person name="Stock S.P."/>
            <person name="Adams B.J."/>
            <person name="Sternberg P.W."/>
            <person name="Mortazavi A."/>
        </authorList>
    </citation>
    <scope>NUCLEOTIDE SEQUENCE [LARGE SCALE GENOMIC DNA]</scope>
    <source>
        <strain evidence="7 8">ALL</strain>
    </source>
</reference>
<dbReference type="InterPro" id="IPR017959">
    <property type="entry name" value="Asn/Gln-tRNA_amidoTrfase_suB/E"/>
</dbReference>
<dbReference type="InterPro" id="IPR014746">
    <property type="entry name" value="Gln_synth/guanido_kin_cat_dom"/>
</dbReference>
<accession>A0A4U5MFJ7</accession>
<dbReference type="NCBIfam" id="TIGR00133">
    <property type="entry name" value="gatB"/>
    <property type="match status" value="1"/>
</dbReference>
<dbReference type="EC" id="6.3.5.-" evidence="5"/>
<evidence type="ECO:0000313" key="8">
    <source>
        <dbReference type="Proteomes" id="UP000298663"/>
    </source>
</evidence>
<dbReference type="Proteomes" id="UP000298663">
    <property type="component" value="Unassembled WGS sequence"/>
</dbReference>
<name>A0A4U5MFJ7_STECR</name>
<dbReference type="Pfam" id="PF02934">
    <property type="entry name" value="GatB_N"/>
    <property type="match status" value="1"/>
</dbReference>
<dbReference type="InterPro" id="IPR006075">
    <property type="entry name" value="Asn/Gln-tRNA_Trfase_suB/E_cat"/>
</dbReference>
<evidence type="ECO:0000259" key="6">
    <source>
        <dbReference type="Pfam" id="PF02934"/>
    </source>
</evidence>
<comment type="subcellular location">
    <subcellularLocation>
        <location evidence="5">Mitochondrion</location>
    </subcellularLocation>
</comment>
<comment type="function">
    <text evidence="5">Allows the formation of correctly charged Gln-tRNA(Gln) through the transamidation of misacylated Glu-tRNA(Gln) in the mitochondria. The reaction takes place in the presence of glutamine and ATP through an activated gamma-phospho-Glu-tRNA(Gln).</text>
</comment>
<dbReference type="SUPFAM" id="SSF55931">
    <property type="entry name" value="Glutamine synthetase/guanido kinase"/>
    <property type="match status" value="1"/>
</dbReference>
<dbReference type="InterPro" id="IPR017958">
    <property type="entry name" value="Gln-tRNA_amidoTrfase_suB_CS"/>
</dbReference>
<dbReference type="AlphaFoldDB" id="A0A4U5MFJ7"/>
<evidence type="ECO:0000256" key="5">
    <source>
        <dbReference type="HAMAP-Rule" id="MF_03147"/>
    </source>
</evidence>
<dbReference type="PANTHER" id="PTHR11659">
    <property type="entry name" value="GLUTAMYL-TRNA GLN AMIDOTRANSFERASE SUBUNIT B MITOCHONDRIAL AND PROKARYOTIC PET112-RELATED"/>
    <property type="match status" value="1"/>
</dbReference>
<feature type="domain" description="Aspartyl/Glutamyl-tRNA(Gln) amidotransferase subunit B/E catalytic" evidence="6">
    <location>
        <begin position="42"/>
        <end position="329"/>
    </location>
</feature>
<keyword evidence="8" id="KW-1185">Reference proteome</keyword>
<dbReference type="GO" id="GO:0050567">
    <property type="term" value="F:glutaminyl-tRNA synthase (glutamine-hydrolyzing) activity"/>
    <property type="evidence" value="ECO:0007669"/>
    <property type="project" value="UniProtKB-UniRule"/>
</dbReference>
<dbReference type="GO" id="GO:0005739">
    <property type="term" value="C:mitochondrion"/>
    <property type="evidence" value="ECO:0007669"/>
    <property type="project" value="UniProtKB-SubCell"/>
</dbReference>
<comment type="subunit">
    <text evidence="5">Subunit of the heterotrimeric GatCAB amidotransferase (AdT) complex, composed of A, B and C subunits.</text>
</comment>
<reference evidence="7 8" key="2">
    <citation type="journal article" date="2019" name="G3 (Bethesda)">
        <title>Hybrid Assembly of the Genome of the Entomopathogenic Nematode Steinernema carpocapsae Identifies the X-Chromosome.</title>
        <authorList>
            <person name="Serra L."/>
            <person name="Macchietto M."/>
            <person name="Macias-Munoz A."/>
            <person name="McGill C.J."/>
            <person name="Rodriguez I.M."/>
            <person name="Rodriguez B."/>
            <person name="Murad R."/>
            <person name="Mortazavi A."/>
        </authorList>
    </citation>
    <scope>NUCLEOTIDE SEQUENCE [LARGE SCALE GENOMIC DNA]</scope>
    <source>
        <strain evidence="7 8">ALL</strain>
    </source>
</reference>
<proteinExistence type="inferred from homology"/>
<dbReference type="PROSITE" id="PS01234">
    <property type="entry name" value="GATB"/>
    <property type="match status" value="1"/>
</dbReference>
<evidence type="ECO:0000256" key="3">
    <source>
        <dbReference type="ARBA" id="ARBA00022840"/>
    </source>
</evidence>
<comment type="catalytic activity">
    <reaction evidence="5">
        <text>L-glutamyl-tRNA(Gln) + L-glutamine + ATP + H2O = L-glutaminyl-tRNA(Gln) + L-glutamate + ADP + phosphate + H(+)</text>
        <dbReference type="Rhea" id="RHEA:17521"/>
        <dbReference type="Rhea" id="RHEA-COMP:9681"/>
        <dbReference type="Rhea" id="RHEA-COMP:9684"/>
        <dbReference type="ChEBI" id="CHEBI:15377"/>
        <dbReference type="ChEBI" id="CHEBI:15378"/>
        <dbReference type="ChEBI" id="CHEBI:29985"/>
        <dbReference type="ChEBI" id="CHEBI:30616"/>
        <dbReference type="ChEBI" id="CHEBI:43474"/>
        <dbReference type="ChEBI" id="CHEBI:58359"/>
        <dbReference type="ChEBI" id="CHEBI:78520"/>
        <dbReference type="ChEBI" id="CHEBI:78521"/>
        <dbReference type="ChEBI" id="CHEBI:456216"/>
    </reaction>
</comment>
<evidence type="ECO:0000256" key="4">
    <source>
        <dbReference type="ARBA" id="ARBA00022917"/>
    </source>
</evidence>
<dbReference type="GO" id="GO:0005524">
    <property type="term" value="F:ATP binding"/>
    <property type="evidence" value="ECO:0007669"/>
    <property type="project" value="UniProtKB-KW"/>
</dbReference>
<keyword evidence="3 5" id="KW-0067">ATP-binding</keyword>
<evidence type="ECO:0000313" key="7">
    <source>
        <dbReference type="EMBL" id="TKR67912.1"/>
    </source>
</evidence>
<sequence>MSSTLHRLSGLQRGFHKRIAREFSGRQSLTVTDVVKAGFQPKIGLEIHAQLPSNAKLFSRAPVDEDAPPNAAVSLFDCGTPGTLPVLNKRCVLMALKAGLLLNCEVPKWCRFDRKHYFYADMPTGYQITQQDHPIAKNGYFDFYVYRNDQIESWYQKRLEIFRVQLEMDSGKTIHDQEGERSLIDLNRAGVALAEIVTGPDLTSAVEAECFVQQLRILLMHNEVCLGEMNMGHFRVDANVSLTHPDGTNGVRTEIKNMNSFRLIHMAIQSEILRHFKIISAGGKVVNETRGVVPDGSTVSMRDKEVEVDYRMMPEPNLPILKIRPEWIEDSKNEISSDLMHLYYINEHNMNPSLAIHIATDDELRYFINRCLEAEGLTAEHLVAWLGELKKVCQNCGVNYPPKSKLIADRFAEAICLEGASKITKLTCLELLKGYVQGTESERVEEIVESRELWRITGEVEISALLKSVVQENAAVVVKARGKPESKHANKLRNALIAKSNKRIFVEDAARSVVAFLAKEKM</sequence>